<keyword evidence="2" id="KW-0732">Signal</keyword>
<proteinExistence type="predicted"/>
<dbReference type="AlphaFoldDB" id="A0A9W8Z6D7"/>
<dbReference type="EMBL" id="JAPEVA010000092">
    <property type="protein sequence ID" value="KAJ4400270.1"/>
    <property type="molecule type" value="Genomic_DNA"/>
</dbReference>
<comment type="caution">
    <text evidence="3">The sequence shown here is derived from an EMBL/GenBank/DDBJ whole genome shotgun (WGS) entry which is preliminary data.</text>
</comment>
<accession>A0A9W8Z6D7</accession>
<feature type="compositionally biased region" description="Pro residues" evidence="1">
    <location>
        <begin position="189"/>
        <end position="198"/>
    </location>
</feature>
<evidence type="ECO:0000313" key="4">
    <source>
        <dbReference type="Proteomes" id="UP001140510"/>
    </source>
</evidence>
<feature type="compositionally biased region" description="Gly residues" evidence="1">
    <location>
        <begin position="59"/>
        <end position="69"/>
    </location>
</feature>
<keyword evidence="4" id="KW-1185">Reference proteome</keyword>
<evidence type="ECO:0000256" key="2">
    <source>
        <dbReference type="SAM" id="SignalP"/>
    </source>
</evidence>
<feature type="region of interest" description="Disordered" evidence="1">
    <location>
        <begin position="33"/>
        <end position="101"/>
    </location>
</feature>
<reference evidence="3" key="1">
    <citation type="submission" date="2022-10" db="EMBL/GenBank/DDBJ databases">
        <title>Tapping the CABI collections for fungal endophytes: first genome assemblies for Collariella, Neodidymelliopsis, Ascochyta clinopodiicola, Didymella pomorum, Didymosphaeria variabile, Neocosmospora piperis and Neocucurbitaria cava.</title>
        <authorList>
            <person name="Hill R."/>
        </authorList>
    </citation>
    <scope>NUCLEOTIDE SEQUENCE</scope>
    <source>
        <strain evidence="3">IMI 355091</strain>
    </source>
</reference>
<feature type="compositionally biased region" description="Low complexity" evidence="1">
    <location>
        <begin position="145"/>
        <end position="175"/>
    </location>
</feature>
<organism evidence="3 4">
    <name type="scientific">Didymella pomorum</name>
    <dbReference type="NCBI Taxonomy" id="749634"/>
    <lineage>
        <taxon>Eukaryota</taxon>
        <taxon>Fungi</taxon>
        <taxon>Dikarya</taxon>
        <taxon>Ascomycota</taxon>
        <taxon>Pezizomycotina</taxon>
        <taxon>Dothideomycetes</taxon>
        <taxon>Pleosporomycetidae</taxon>
        <taxon>Pleosporales</taxon>
        <taxon>Pleosporineae</taxon>
        <taxon>Didymellaceae</taxon>
        <taxon>Didymella</taxon>
    </lineage>
</organism>
<feature type="compositionally biased region" description="Low complexity" evidence="1">
    <location>
        <begin position="249"/>
        <end position="265"/>
    </location>
</feature>
<feature type="chain" id="PRO_5040873391" evidence="2">
    <location>
        <begin position="21"/>
        <end position="310"/>
    </location>
</feature>
<feature type="signal peptide" evidence="2">
    <location>
        <begin position="1"/>
        <end position="20"/>
    </location>
</feature>
<feature type="compositionally biased region" description="Pro residues" evidence="1">
    <location>
        <begin position="207"/>
        <end position="225"/>
    </location>
</feature>
<sequence>MKSALVLALAGSTVAAPAFSDFLDAVFGPGHHSNRPKPTGFPGGFPGMPSGAPFPFPTGGSGAPGGPGATGAPLPPFPFPTGGPGSPGAPSFPFPSSNGQAKRDLHIDYELAPKAAPVIKRREVKYRQLDSPALPSFSLLDPNDTPTATEPATGAPGLPTGLPTELPGLPTGTGTPVPPTDLPGLPSGMPTPPSPPAGGPTGGFPGFPTPPAGGPTPPFPFPTGAPQPSAGTGVPSFPPAPTDAPSPPMGTGAPGFPGFPGMPTTLLTRGPQPTAVPDLPGQESEDETENGNGWLSWIGELLTGGKGAQN</sequence>
<feature type="compositionally biased region" description="Pro residues" evidence="1">
    <location>
        <begin position="236"/>
        <end position="248"/>
    </location>
</feature>
<feature type="compositionally biased region" description="Low complexity" evidence="1">
    <location>
        <begin position="88"/>
        <end position="97"/>
    </location>
</feature>
<dbReference type="OrthoDB" id="3801133at2759"/>
<name>A0A9W8Z6D7_9PLEO</name>
<evidence type="ECO:0000313" key="3">
    <source>
        <dbReference type="EMBL" id="KAJ4400270.1"/>
    </source>
</evidence>
<gene>
    <name evidence="3" type="ORF">N0V91_008835</name>
</gene>
<protein>
    <submittedName>
        <fullName evidence="3">Uncharacterized protein</fullName>
    </submittedName>
</protein>
<dbReference type="Proteomes" id="UP001140510">
    <property type="component" value="Unassembled WGS sequence"/>
</dbReference>
<feature type="region of interest" description="Disordered" evidence="1">
    <location>
        <begin position="133"/>
        <end position="294"/>
    </location>
</feature>
<dbReference type="PRINTS" id="PR01217">
    <property type="entry name" value="PRICHEXTENSN"/>
</dbReference>
<evidence type="ECO:0000256" key="1">
    <source>
        <dbReference type="SAM" id="MobiDB-lite"/>
    </source>
</evidence>